<dbReference type="OrthoDB" id="9814303at2"/>
<dbReference type="GO" id="GO:1990961">
    <property type="term" value="P:xenobiotic detoxification by transmembrane export across the plasma membrane"/>
    <property type="evidence" value="ECO:0007669"/>
    <property type="project" value="InterPro"/>
</dbReference>
<dbReference type="Gene3D" id="1.20.1720.10">
    <property type="entry name" value="Multidrug resistance protein D"/>
    <property type="match status" value="1"/>
</dbReference>
<feature type="transmembrane region" description="Helical" evidence="8">
    <location>
        <begin position="56"/>
        <end position="74"/>
    </location>
</feature>
<comment type="similarity">
    <text evidence="2 8">Belongs to the major facilitator superfamily. Bcr/CmlA family.</text>
</comment>
<dbReference type="SUPFAM" id="SSF103473">
    <property type="entry name" value="MFS general substrate transporter"/>
    <property type="match status" value="1"/>
</dbReference>
<evidence type="ECO:0000256" key="5">
    <source>
        <dbReference type="ARBA" id="ARBA00022692"/>
    </source>
</evidence>
<dbReference type="AlphaFoldDB" id="A0A437REJ6"/>
<feature type="transmembrane region" description="Helical" evidence="8">
    <location>
        <begin position="348"/>
        <end position="373"/>
    </location>
</feature>
<dbReference type="NCBIfam" id="TIGR00710">
    <property type="entry name" value="efflux_Bcr_CflA"/>
    <property type="match status" value="1"/>
</dbReference>
<dbReference type="PROSITE" id="PS50850">
    <property type="entry name" value="MFS"/>
    <property type="match status" value="1"/>
</dbReference>
<dbReference type="InterPro" id="IPR011701">
    <property type="entry name" value="MFS"/>
</dbReference>
<evidence type="ECO:0000256" key="4">
    <source>
        <dbReference type="ARBA" id="ARBA00022475"/>
    </source>
</evidence>
<evidence type="ECO:0000256" key="1">
    <source>
        <dbReference type="ARBA" id="ARBA00004651"/>
    </source>
</evidence>
<evidence type="ECO:0000256" key="3">
    <source>
        <dbReference type="ARBA" id="ARBA00022448"/>
    </source>
</evidence>
<dbReference type="PANTHER" id="PTHR23502:SF132">
    <property type="entry name" value="POLYAMINE TRANSPORTER 2-RELATED"/>
    <property type="match status" value="1"/>
</dbReference>
<accession>A0A437REJ6</accession>
<dbReference type="EMBL" id="SACR01000004">
    <property type="protein sequence ID" value="RVU45144.1"/>
    <property type="molecule type" value="Genomic_DNA"/>
</dbReference>
<protein>
    <recommendedName>
        <fullName evidence="8">Bcr/CflA family efflux transporter</fullName>
    </recommendedName>
</protein>
<dbReference type="PANTHER" id="PTHR23502">
    <property type="entry name" value="MAJOR FACILITATOR SUPERFAMILY"/>
    <property type="match status" value="1"/>
</dbReference>
<evidence type="ECO:0000256" key="7">
    <source>
        <dbReference type="ARBA" id="ARBA00023136"/>
    </source>
</evidence>
<evidence type="ECO:0000256" key="8">
    <source>
        <dbReference type="RuleBase" id="RU365088"/>
    </source>
</evidence>
<keyword evidence="5 8" id="KW-0812">Transmembrane</keyword>
<comment type="subcellular location">
    <subcellularLocation>
        <location evidence="8">Cell inner membrane</location>
        <topology evidence="8">Multi-pass membrane protein</topology>
    </subcellularLocation>
    <subcellularLocation>
        <location evidence="1">Cell membrane</location>
        <topology evidence="1">Multi-pass membrane protein</topology>
    </subcellularLocation>
</comment>
<dbReference type="Proteomes" id="UP000285575">
    <property type="component" value="Unassembled WGS sequence"/>
</dbReference>
<feature type="transmembrane region" description="Helical" evidence="8">
    <location>
        <begin position="86"/>
        <end position="105"/>
    </location>
</feature>
<feature type="transmembrane region" description="Helical" evidence="8">
    <location>
        <begin position="215"/>
        <end position="238"/>
    </location>
</feature>
<feature type="domain" description="Major facilitator superfamily (MFS) profile" evidence="9">
    <location>
        <begin position="17"/>
        <end position="408"/>
    </location>
</feature>
<dbReference type="InterPro" id="IPR020846">
    <property type="entry name" value="MFS_dom"/>
</dbReference>
<feature type="transmembrane region" description="Helical" evidence="8">
    <location>
        <begin position="176"/>
        <end position="194"/>
    </location>
</feature>
<feature type="transmembrane region" description="Helical" evidence="8">
    <location>
        <begin position="144"/>
        <end position="170"/>
    </location>
</feature>
<feature type="transmembrane region" description="Helical" evidence="8">
    <location>
        <begin position="111"/>
        <end position="132"/>
    </location>
</feature>
<dbReference type="PRINTS" id="PR01035">
    <property type="entry name" value="TCRTETA"/>
</dbReference>
<keyword evidence="4" id="KW-1003">Cell membrane</keyword>
<comment type="caution">
    <text evidence="8">Lacks conserved residue(s) required for the propagation of feature annotation.</text>
</comment>
<dbReference type="GO" id="GO:0042910">
    <property type="term" value="F:xenobiotic transmembrane transporter activity"/>
    <property type="evidence" value="ECO:0007669"/>
    <property type="project" value="InterPro"/>
</dbReference>
<proteinExistence type="inferred from homology"/>
<evidence type="ECO:0000256" key="6">
    <source>
        <dbReference type="ARBA" id="ARBA00022989"/>
    </source>
</evidence>
<dbReference type="InterPro" id="IPR001958">
    <property type="entry name" value="Tet-R_TetA/multi-R_MdtG-like"/>
</dbReference>
<reference evidence="10 11" key="1">
    <citation type="submission" date="2019-01" db="EMBL/GenBank/DDBJ databases">
        <authorList>
            <person name="Chen W.-M."/>
        </authorList>
    </citation>
    <scope>NUCLEOTIDE SEQUENCE [LARGE SCALE GENOMIC DNA]</scope>
    <source>
        <strain evidence="10 11">KYPY4</strain>
    </source>
</reference>
<dbReference type="Pfam" id="PF07690">
    <property type="entry name" value="MFS_1"/>
    <property type="match status" value="1"/>
</dbReference>
<feature type="transmembrane region" description="Helical" evidence="8">
    <location>
        <begin position="385"/>
        <end position="404"/>
    </location>
</feature>
<dbReference type="InterPro" id="IPR036259">
    <property type="entry name" value="MFS_trans_sf"/>
</dbReference>
<gene>
    <name evidence="10" type="ORF">EOE66_13405</name>
</gene>
<comment type="caution">
    <text evidence="10">The sequence shown here is derived from an EMBL/GenBank/DDBJ whole genome shotgun (WGS) entry which is preliminary data.</text>
</comment>
<evidence type="ECO:0000256" key="2">
    <source>
        <dbReference type="ARBA" id="ARBA00006236"/>
    </source>
</evidence>
<keyword evidence="7 8" id="KW-0472">Membrane</keyword>
<dbReference type="GO" id="GO:0005886">
    <property type="term" value="C:plasma membrane"/>
    <property type="evidence" value="ECO:0007669"/>
    <property type="project" value="UniProtKB-SubCell"/>
</dbReference>
<evidence type="ECO:0000313" key="11">
    <source>
        <dbReference type="Proteomes" id="UP000285575"/>
    </source>
</evidence>
<evidence type="ECO:0000259" key="9">
    <source>
        <dbReference type="PROSITE" id="PS50850"/>
    </source>
</evidence>
<organism evidence="10 11">
    <name type="scientific">Rubrivivax rivuli</name>
    <dbReference type="NCBI Taxonomy" id="1862385"/>
    <lineage>
        <taxon>Bacteria</taxon>
        <taxon>Pseudomonadati</taxon>
        <taxon>Pseudomonadota</taxon>
        <taxon>Betaproteobacteria</taxon>
        <taxon>Burkholderiales</taxon>
        <taxon>Sphaerotilaceae</taxon>
        <taxon>Rubrivivax</taxon>
    </lineage>
</organism>
<keyword evidence="3 8" id="KW-0813">Transport</keyword>
<feature type="transmembrane region" description="Helical" evidence="8">
    <location>
        <begin position="290"/>
        <end position="311"/>
    </location>
</feature>
<feature type="transmembrane region" description="Helical" evidence="8">
    <location>
        <begin position="258"/>
        <end position="278"/>
    </location>
</feature>
<dbReference type="RefSeq" id="WP_128229238.1">
    <property type="nucleotide sequence ID" value="NZ_SACR01000004.1"/>
</dbReference>
<keyword evidence="6 8" id="KW-1133">Transmembrane helix</keyword>
<keyword evidence="11" id="KW-1185">Reference proteome</keyword>
<name>A0A437REJ6_9BURK</name>
<sequence>MPAPPATALVASPRVTPLLAAVALSLLLGLQPVTTDVYLPALPMLTAALGAPMSQAQLTMSALILAFGLAQMVWGPVSDRVGRRPVLLLGLSLYTVASAGCALAGSIELLVLWRVLQGAALAAAVVCARAIVRDLYEPVQGAQVMALALSGLGVIALLGPLLGGVTALAFGWRGPLTLVTAVAALTLIFIAARLPETLARPDPGATRLLPLLRRWGGIAANPVFRAWALLVACTYGGLFTLLAASSFVYMDVYGLSPAAYGAAMALGSLSYLGGTLLCRRWIPRHGLAGAVRRGGVFTLAGGLLIATTTWAGLPAPWAVGAVLLSQCVYCFGHGMHQPCGQAGVVAPFPQAAGAASALAGLLLALVAFAVGRWLGGALDGSVRPLAWGLAFWSLMTVTLAWTWVQRTEG</sequence>
<keyword evidence="8" id="KW-0997">Cell inner membrane</keyword>
<feature type="transmembrane region" description="Helical" evidence="8">
    <location>
        <begin position="317"/>
        <end position="336"/>
    </location>
</feature>
<dbReference type="InterPro" id="IPR004812">
    <property type="entry name" value="Efflux_drug-R_Bcr/CmlA"/>
</dbReference>
<evidence type="ECO:0000313" key="10">
    <source>
        <dbReference type="EMBL" id="RVU45144.1"/>
    </source>
</evidence>